<dbReference type="OrthoDB" id="9807853at2"/>
<dbReference type="KEGG" id="cbq:AL705_04135"/>
<organism evidence="2 3">
    <name type="scientific">Lawsonella clevelandensis</name>
    <dbReference type="NCBI Taxonomy" id="1528099"/>
    <lineage>
        <taxon>Bacteria</taxon>
        <taxon>Bacillati</taxon>
        <taxon>Actinomycetota</taxon>
        <taxon>Actinomycetes</taxon>
        <taxon>Mycobacteriales</taxon>
        <taxon>Lawsonellaceae</taxon>
        <taxon>Lawsonella</taxon>
    </lineage>
</organism>
<feature type="domain" description="Fido" evidence="1">
    <location>
        <begin position="69"/>
        <end position="207"/>
    </location>
</feature>
<gene>
    <name evidence="2" type="ORF">AL705_04135</name>
</gene>
<evidence type="ECO:0000313" key="3">
    <source>
        <dbReference type="Proteomes" id="UP000068137"/>
    </source>
</evidence>
<evidence type="ECO:0000259" key="1">
    <source>
        <dbReference type="PROSITE" id="PS51459"/>
    </source>
</evidence>
<dbReference type="EMBL" id="CP012390">
    <property type="protein sequence ID" value="ALE18965.1"/>
    <property type="molecule type" value="Genomic_DNA"/>
</dbReference>
<sequence>MMQTRELSDVIYTAGKVFDNLRSGHLATLTFLENGDVTQISSRADLQLLQDLRDAAHIVVQYRAARKPVTAEAIVEVNAAMTRSAALYPGVFRTDDSNIGVATVYGDHRPAGTNLAGLRNLIRRAERESSASRQAAALFVLLAKAQPFGDGNKRTALLSANILLGDSTVLAVPYEENNKGVSERFNDLLARAYIFDEIDNCVDYLVTYGIKTCC</sequence>
<reference evidence="2 3" key="1">
    <citation type="journal article" date="2015" name="Genome Announc.">
        <title>Complete Genome Sequences for Two Strains of a Novel Fastidious, Partially Acid-Fast, Gram-Positive Corynebacterineae Bacterium, Derived from Human Clinical Samples.</title>
        <authorList>
            <person name="Nicholson A.C."/>
            <person name="Bell M."/>
            <person name="Humrighouse B.W."/>
            <person name="McQuiston J.R."/>
        </authorList>
    </citation>
    <scope>NUCLEOTIDE SEQUENCE [LARGE SCALE GENOMIC DNA]</scope>
    <source>
        <strain evidence="2 3">X1698</strain>
    </source>
</reference>
<dbReference type="Pfam" id="PF02661">
    <property type="entry name" value="Fic"/>
    <property type="match status" value="1"/>
</dbReference>
<accession>A0A0M4LYP6</accession>
<dbReference type="Gene3D" id="1.10.3290.10">
    <property type="entry name" value="Fido-like domain"/>
    <property type="match status" value="1"/>
</dbReference>
<evidence type="ECO:0000313" key="2">
    <source>
        <dbReference type="EMBL" id="ALE18965.1"/>
    </source>
</evidence>
<dbReference type="PATRIC" id="fig|1562462.4.peg.840"/>
<dbReference type="SUPFAM" id="SSF140931">
    <property type="entry name" value="Fic-like"/>
    <property type="match status" value="1"/>
</dbReference>
<dbReference type="InterPro" id="IPR003812">
    <property type="entry name" value="Fido"/>
</dbReference>
<dbReference type="PROSITE" id="PS51459">
    <property type="entry name" value="FIDO"/>
    <property type="match status" value="1"/>
</dbReference>
<dbReference type="InterPro" id="IPR036597">
    <property type="entry name" value="Fido-like_dom_sf"/>
</dbReference>
<name>A0A0M4LYP6_9ACTN</name>
<dbReference type="STRING" id="1528099.AL705_04135"/>
<protein>
    <recommendedName>
        <fullName evidence="1">Fido domain-containing protein</fullName>
    </recommendedName>
</protein>
<proteinExistence type="predicted"/>
<dbReference type="Proteomes" id="UP000068137">
    <property type="component" value="Chromosome"/>
</dbReference>
<dbReference type="AlphaFoldDB" id="A0A0M4LYP6"/>